<evidence type="ECO:0000313" key="3">
    <source>
        <dbReference type="EMBL" id="CAE7753606.1"/>
    </source>
</evidence>
<evidence type="ECO:0000256" key="1">
    <source>
        <dbReference type="ARBA" id="ARBA00022837"/>
    </source>
</evidence>
<dbReference type="Gene3D" id="1.10.238.10">
    <property type="entry name" value="EF-hand"/>
    <property type="match status" value="2"/>
</dbReference>
<dbReference type="PROSITE" id="PS50222">
    <property type="entry name" value="EF_HAND_2"/>
    <property type="match status" value="2"/>
</dbReference>
<keyword evidence="1" id="KW-0106">Calcium</keyword>
<dbReference type="InterPro" id="IPR018247">
    <property type="entry name" value="EF_Hand_1_Ca_BS"/>
</dbReference>
<dbReference type="PROSITE" id="PS00018">
    <property type="entry name" value="EF_HAND_1"/>
    <property type="match status" value="1"/>
</dbReference>
<keyword evidence="4" id="KW-1185">Reference proteome</keyword>
<dbReference type="InterPro" id="IPR002048">
    <property type="entry name" value="EF_hand_dom"/>
</dbReference>
<accession>A0A812XXC4</accession>
<dbReference type="Pfam" id="PF13202">
    <property type="entry name" value="EF-hand_5"/>
    <property type="match status" value="2"/>
</dbReference>
<feature type="domain" description="EF-hand" evidence="2">
    <location>
        <begin position="63"/>
        <end position="98"/>
    </location>
</feature>
<evidence type="ECO:0000313" key="4">
    <source>
        <dbReference type="Proteomes" id="UP000649617"/>
    </source>
</evidence>
<dbReference type="EMBL" id="CAJNIZ010046672">
    <property type="protein sequence ID" value="CAE7753606.1"/>
    <property type="molecule type" value="Genomic_DNA"/>
</dbReference>
<dbReference type="OrthoDB" id="448062at2759"/>
<dbReference type="CDD" id="cd00051">
    <property type="entry name" value="EFh"/>
    <property type="match status" value="1"/>
</dbReference>
<dbReference type="Proteomes" id="UP000649617">
    <property type="component" value="Unassembled WGS sequence"/>
</dbReference>
<evidence type="ECO:0000259" key="2">
    <source>
        <dbReference type="PROSITE" id="PS50222"/>
    </source>
</evidence>
<feature type="non-terminal residue" evidence="3">
    <location>
        <position position="1"/>
    </location>
</feature>
<dbReference type="GO" id="GO:0005509">
    <property type="term" value="F:calcium ion binding"/>
    <property type="evidence" value="ECO:0007669"/>
    <property type="project" value="InterPro"/>
</dbReference>
<comment type="caution">
    <text evidence="3">The sequence shown here is derived from an EMBL/GenBank/DDBJ whole genome shotgun (WGS) entry which is preliminary data.</text>
</comment>
<organism evidence="3 4">
    <name type="scientific">Symbiodinium pilosum</name>
    <name type="common">Dinoflagellate</name>
    <dbReference type="NCBI Taxonomy" id="2952"/>
    <lineage>
        <taxon>Eukaryota</taxon>
        <taxon>Sar</taxon>
        <taxon>Alveolata</taxon>
        <taxon>Dinophyceae</taxon>
        <taxon>Suessiales</taxon>
        <taxon>Symbiodiniaceae</taxon>
        <taxon>Symbiodinium</taxon>
    </lineage>
</organism>
<feature type="domain" description="EF-hand" evidence="2">
    <location>
        <begin position="22"/>
        <end position="57"/>
    </location>
</feature>
<gene>
    <name evidence="3" type="primary">CPK14</name>
    <name evidence="3" type="ORF">SPIL2461_LOCUS21858</name>
</gene>
<proteinExistence type="predicted"/>
<sequence>ALNHAQADRDLEKLDRNERTARALVTLINLFSAMDKDGDGTITLAEMKAVPPNLLPAEIFQQDQSATIQEVFEALDVDDQGTIDQREFVEGLLAVFLQDMPLDRLEVLKLLRKQNQRLEEIQQVLRPRRLMQSSAEDSNSLVAV</sequence>
<reference evidence="3" key="1">
    <citation type="submission" date="2021-02" db="EMBL/GenBank/DDBJ databases">
        <authorList>
            <person name="Dougan E. K."/>
            <person name="Rhodes N."/>
            <person name="Thang M."/>
            <person name="Chan C."/>
        </authorList>
    </citation>
    <scope>NUCLEOTIDE SEQUENCE</scope>
</reference>
<protein>
    <submittedName>
        <fullName evidence="3">CPK14 protein</fullName>
    </submittedName>
</protein>
<dbReference type="SUPFAM" id="SSF47473">
    <property type="entry name" value="EF-hand"/>
    <property type="match status" value="1"/>
</dbReference>
<name>A0A812XXC4_SYMPI</name>
<dbReference type="InterPro" id="IPR011992">
    <property type="entry name" value="EF-hand-dom_pair"/>
</dbReference>
<dbReference type="SMART" id="SM00054">
    <property type="entry name" value="EFh"/>
    <property type="match status" value="2"/>
</dbReference>
<dbReference type="AlphaFoldDB" id="A0A812XXC4"/>